<dbReference type="Proteomes" id="UP000319931">
    <property type="component" value="Unassembled WGS sequence"/>
</dbReference>
<sequence>MNYGLAPEPGLGTAAEAAPTSTAKKSAGEVRSRVAKQERMMRSAAPAIGWFMLSEADRAAANRLLASASSDGTRDELGFAPIHFAFADRFFPGTSVQHAQLRYVFFVAWSYQELLSSTAGERFSIDRLFEIERRYSRRLIKSVETLEGSGISGWTKYEADQRPVVRASTIYWTALRSWRIATPVAGLGEAPTETQLRALWPRLVTREDGDDGKSRTADLFEGLPAPPPGWRNKTGKLEFALLAREARYLRRLWEAAGRGGTQPLLSRLIEQGVTTESLWSAKVRNAATKPDREALALAERAASVACIARAAHSALIEQRRNADRNAEDHRHADALPGLIEEHRDMALDLDVAALRTETRIDNDLAAFIETVMEWVRERRPLDAIANALTIRERDLKDVRAYLVNEQRRRDWQKGIATPLDYRWPVVRGMIQCVMEAL</sequence>
<gene>
    <name evidence="2" type="ORF">EAH76_10885</name>
</gene>
<dbReference type="Pfam" id="PF19888">
    <property type="entry name" value="DUF6361"/>
    <property type="match status" value="1"/>
</dbReference>
<feature type="compositionally biased region" description="Basic and acidic residues" evidence="1">
    <location>
        <begin position="207"/>
        <end position="218"/>
    </location>
</feature>
<protein>
    <submittedName>
        <fullName evidence="2">Uncharacterized protein</fullName>
    </submittedName>
</protein>
<comment type="caution">
    <text evidence="2">The sequence shown here is derived from an EMBL/GenBank/DDBJ whole genome shotgun (WGS) entry which is preliminary data.</text>
</comment>
<keyword evidence="3" id="KW-1185">Reference proteome</keyword>
<reference evidence="2 3" key="1">
    <citation type="journal article" date="2019" name="Environ. Microbiol.">
        <title>Species interactions and distinct microbial communities in high Arctic permafrost affected cryosols are associated with the CH4 and CO2 gas fluxes.</title>
        <authorList>
            <person name="Altshuler I."/>
            <person name="Hamel J."/>
            <person name="Turney S."/>
            <person name="Magnuson E."/>
            <person name="Levesque R."/>
            <person name="Greer C."/>
            <person name="Whyte L.G."/>
        </authorList>
    </citation>
    <scope>NUCLEOTIDE SEQUENCE [LARGE SCALE GENOMIC DNA]</scope>
    <source>
        <strain evidence="2 3">E6.1</strain>
    </source>
</reference>
<dbReference type="RefSeq" id="WP_140850206.1">
    <property type="nucleotide sequence ID" value="NZ_RCZC01000002.1"/>
</dbReference>
<dbReference type="AlphaFoldDB" id="A0A502G009"/>
<evidence type="ECO:0000313" key="3">
    <source>
        <dbReference type="Proteomes" id="UP000319931"/>
    </source>
</evidence>
<proteinExistence type="predicted"/>
<dbReference type="EMBL" id="RCZC01000002">
    <property type="protein sequence ID" value="TPG55069.1"/>
    <property type="molecule type" value="Genomic_DNA"/>
</dbReference>
<accession>A0A502G009</accession>
<feature type="region of interest" description="Disordered" evidence="1">
    <location>
        <begin position="1"/>
        <end position="32"/>
    </location>
</feature>
<name>A0A502G009_9SPHN</name>
<dbReference type="OrthoDB" id="1825624at2"/>
<evidence type="ECO:0000256" key="1">
    <source>
        <dbReference type="SAM" id="MobiDB-lite"/>
    </source>
</evidence>
<dbReference type="InterPro" id="IPR045941">
    <property type="entry name" value="DUF6361"/>
</dbReference>
<feature type="region of interest" description="Disordered" evidence="1">
    <location>
        <begin position="207"/>
        <end position="227"/>
    </location>
</feature>
<organism evidence="2 3">
    <name type="scientific">Sphingomonas glacialis</name>
    <dbReference type="NCBI Taxonomy" id="658225"/>
    <lineage>
        <taxon>Bacteria</taxon>
        <taxon>Pseudomonadati</taxon>
        <taxon>Pseudomonadota</taxon>
        <taxon>Alphaproteobacteria</taxon>
        <taxon>Sphingomonadales</taxon>
        <taxon>Sphingomonadaceae</taxon>
        <taxon>Sphingomonas</taxon>
    </lineage>
</organism>
<evidence type="ECO:0000313" key="2">
    <source>
        <dbReference type="EMBL" id="TPG55069.1"/>
    </source>
</evidence>